<organism evidence="3 4">
    <name type="scientific">Estrella lausannensis</name>
    <dbReference type="NCBI Taxonomy" id="483423"/>
    <lineage>
        <taxon>Bacteria</taxon>
        <taxon>Pseudomonadati</taxon>
        <taxon>Chlamydiota</taxon>
        <taxon>Chlamydiia</taxon>
        <taxon>Parachlamydiales</taxon>
        <taxon>Candidatus Criblamydiaceae</taxon>
        <taxon>Estrella</taxon>
    </lineage>
</organism>
<name>A0A0H5DSS2_9BACT</name>
<sequence length="1139" mass="125576">MDGISILNPLSNRYHALEDFSKLSLAQRIVTVVLTAIAAVATAFIATAAVFRTLVGHFVKVMHPVSGKEKKALPPKNDLSLLPGKAPAKKKERMQPSNKAKNPAVGKGSSVKPDVSATKEPIQSRSVLPNSDLSIALDRQEPSTLGGSASPAIENPLSRSDLNTLSSIRTVHRSSVEPHLTPVLAPFTPEGSEELPSFSQPLTQPTQALGARASFQVEDSVELPSLPEESFEPLPLIPFHVDESSLSALDIEARKTYQIAPIALDPSGAVVRAVEMGLRQGVIDEIQRYDVNHPLLIRSGNESVAVTIVGSCIKAHMTKDGANRFAYLIAAELQLAHETRRLEIAFSSPKDARDTAAIGNLALQHMEKRGRFVTGNMIADAADRDLSIFRPTAELSTGFLDRIEQLRMEVPSIRRPLSIEYRGQLPSKALELEQQQEILGELEASMRGFAKEQAALEKAQKAEDAYMSLENEEGGVNGSSASSDSEGDSVDISVPNLFDEQFGEASGLESSFVLMQQDLMSSVIDKSKERKELGLEKKHCNIVSYIYHHMNDLIADGENEAKKIQDSDAIAFKDGRIVKTESEAEAKKSHKEFFHILKESFGTLLARRVFGRYRLNKKDTIALGDLKKAMVGVASNVLECDLKNLFEHIKAGMPGKLDSYRAGDYLYQMNENLYMNIKGKETFNDLSTKEINFLHSAFRTVPVLNTAFSVSDVLGHLKKGANSSEYLFNHDLDALTLMESWSQLDLANPDMAIGEYAGKSLAYLELKQGQILPMPIIKKGSEEVLEAPVLYKVAQSLERKNDAVIAHILAPMNENQAILPAEDGKKKEDAFLVFRGTLPDPGATAGGMSLYRDFHYEGIGRKTYDLREKEIQNMTEDYLRRTASDEVTLRISGHSLGACDTQRGVVSILEKIAASEEGSPWRKVKSVVVTTFNAPKVNQSVNHRMKEAVKTINAKGIGVNIDLKHIRFFDKSYEDTIQKFGDILLGADYHGGTGEEVFKNAPNVKRSIINMHMDDDQGFAAGFLVRHGYRPFNKALCQVPYEMKIRSTDAAVSADPEKDRIDMEKEMAGTYYWNESEMGTFGKIIGNVVWYTTWFGFRQPKKVVQAALVNAPHSVGLSLARLVNGSTYQTLDEARDASL</sequence>
<evidence type="ECO:0000256" key="2">
    <source>
        <dbReference type="SAM" id="Phobius"/>
    </source>
</evidence>
<proteinExistence type="predicted"/>
<dbReference type="OrthoDB" id="22351at2"/>
<keyword evidence="2" id="KW-1133">Transmembrane helix</keyword>
<feature type="region of interest" description="Disordered" evidence="1">
    <location>
        <begin position="69"/>
        <end position="132"/>
    </location>
</feature>
<accession>A0A0H5DSS2</accession>
<evidence type="ECO:0000313" key="4">
    <source>
        <dbReference type="Proteomes" id="UP000220251"/>
    </source>
</evidence>
<dbReference type="RefSeq" id="WP_098038716.1">
    <property type="nucleotide sequence ID" value="NZ_CWGJ01000025.1"/>
</dbReference>
<feature type="compositionally biased region" description="Polar residues" evidence="1">
    <location>
        <begin position="121"/>
        <end position="132"/>
    </location>
</feature>
<reference evidence="4" key="1">
    <citation type="submission" date="2015-06" db="EMBL/GenBank/DDBJ databases">
        <authorList>
            <person name="Bertelli C."/>
        </authorList>
    </citation>
    <scope>NUCLEOTIDE SEQUENCE [LARGE SCALE GENOMIC DNA]</scope>
    <source>
        <strain evidence="4">CRIB-30</strain>
    </source>
</reference>
<keyword evidence="4" id="KW-1185">Reference proteome</keyword>
<dbReference type="EMBL" id="CWGJ01000025">
    <property type="protein sequence ID" value="CRX38854.1"/>
    <property type="molecule type" value="Genomic_DNA"/>
</dbReference>
<evidence type="ECO:0000313" key="3">
    <source>
        <dbReference type="EMBL" id="CRX38854.1"/>
    </source>
</evidence>
<evidence type="ECO:0000256" key="1">
    <source>
        <dbReference type="SAM" id="MobiDB-lite"/>
    </source>
</evidence>
<dbReference type="Proteomes" id="UP000220251">
    <property type="component" value="Unassembled WGS sequence"/>
</dbReference>
<keyword evidence="2" id="KW-0812">Transmembrane</keyword>
<protein>
    <submittedName>
        <fullName evidence="3">Putative membrane protein</fullName>
    </submittedName>
</protein>
<feature type="transmembrane region" description="Helical" evidence="2">
    <location>
        <begin position="29"/>
        <end position="51"/>
    </location>
</feature>
<gene>
    <name evidence="3" type="ORF">ELAC_1526</name>
</gene>
<keyword evidence="2" id="KW-0472">Membrane</keyword>
<dbReference type="AlphaFoldDB" id="A0A0H5DSS2"/>